<dbReference type="Proteomes" id="UP000068447">
    <property type="component" value="Chromosome"/>
</dbReference>
<proteinExistence type="predicted"/>
<evidence type="ECO:0000313" key="3">
    <source>
        <dbReference type="Proteomes" id="UP000068447"/>
    </source>
</evidence>
<accession>A0A0U3AH72</accession>
<dbReference type="InterPro" id="IPR008929">
    <property type="entry name" value="Chondroitin_lyas"/>
</dbReference>
<dbReference type="Gene3D" id="2.70.98.70">
    <property type="match status" value="1"/>
</dbReference>
<dbReference type="STRING" id="1526571.AT746_03390"/>
<evidence type="ECO:0008006" key="4">
    <source>
        <dbReference type="Google" id="ProtNLM"/>
    </source>
</evidence>
<reference evidence="2 3" key="1">
    <citation type="submission" date="2015-12" db="EMBL/GenBank/DDBJ databases">
        <title>Complete genome of Lacimicrobium alkaliphilum KCTC 32984.</title>
        <authorList>
            <person name="Kim S.-G."/>
            <person name="Lee Y.-J."/>
        </authorList>
    </citation>
    <scope>NUCLEOTIDE SEQUENCE [LARGE SCALE GENOMIC DNA]</scope>
    <source>
        <strain evidence="2 3">YelD216</strain>
    </source>
</reference>
<dbReference type="AlphaFoldDB" id="A0A0U3AH72"/>
<dbReference type="SUPFAM" id="SSF48230">
    <property type="entry name" value="Chondroitin AC/alginate lyase"/>
    <property type="match status" value="1"/>
</dbReference>
<feature type="region of interest" description="Disordered" evidence="1">
    <location>
        <begin position="153"/>
        <end position="182"/>
    </location>
</feature>
<sequence>MIIQRYKKLVSGGSLLVFLIGGALSGQILAQESGQLEPQIEGITSVYPAPFSEFEGTDIEPEISFAAATYFGYTGGVIEIWDLTLDQPVFRLDPEPGDAQEGLNSFKIQLPEGILQPGHNYEIRAGHLFTRINDAPWNITSIQAGSWQFSIADGASSEPEEPQPPEPEEPPTQTPGAPVDIDGIVSLMPAPGTTSVSTGVLPLIELSGNSNFGYTDDREIRVINLSTGELVASFNPEPGDGQEGATQYVIQFELEPDSDYEIQADHLFARVNAEPWNVAEIPTGYWRFTTADSFSDNPTLPGDDEPQTPPDDGGDDGDSGGGNGDRDWRDIDTDLTWTTNIPQARPRLLFDQQSLQQAQSWYASNDFEPRDTTNPVYSSFDPVGNAFKYLLTGDEQYAQIAIQGALNASQSIYDQIGGHCDECRWHGDSVILVYDWLYNVMTESQRNQIKTQLDEAFAYYLDFFWGAAEPRFAENNYFWGYFRNAAMWGIANFHEDEQSEMFLRRSLGERWDEIGLPHFNQKSPSGIAAEGVNYGPTMLYYNISLQESLKNLGRDLNQETNWYRNAAWWLQYASLPKQTWDNPNADEPGWSWFPYGDAGGFWNGNNFLNGGVSRFLTYVLSRWNDTNLEGYSRDLLTRTGLDGMAPVVLRALDDGGEAQSPDDLPLDYFIDGELAYAYVRSGWDEDATVLNLQLLSPPMVGHEHQDSGNWQLWKDGVWASRESPARGYGSNNGQIPGFAGQGTVDVNHPLAHNTLLVNGKGPAFAGGGQVTDVTSEPEYFFATTDLSQAYDENHVSSVKRHFLFIREPQVLLISDQVARQNEDVQLSFIAHFQQDVSQQGNVHSSTNRHVHIQLHTLLPGQFGSRVVDEQRSHLDNARRLMIEGQTDSMLHLLRADTAQDSELQASMVDGQIEMRSNGQIWTVQLDSEGRFSQIRVDDGEGDTRQLLIHQGIERLDISDDGLNWSNSYQY</sequence>
<dbReference type="RefSeq" id="WP_062476436.1">
    <property type="nucleotide sequence ID" value="NZ_CP013650.1"/>
</dbReference>
<gene>
    <name evidence="2" type="ORF">AT746_03390</name>
</gene>
<feature type="compositionally biased region" description="Acidic residues" evidence="1">
    <location>
        <begin position="158"/>
        <end position="169"/>
    </location>
</feature>
<dbReference type="OrthoDB" id="6137492at2"/>
<feature type="compositionally biased region" description="Acidic residues" evidence="1">
    <location>
        <begin position="302"/>
        <end position="318"/>
    </location>
</feature>
<dbReference type="EMBL" id="CP013650">
    <property type="protein sequence ID" value="ALS97410.1"/>
    <property type="molecule type" value="Genomic_DNA"/>
</dbReference>
<evidence type="ECO:0000256" key="1">
    <source>
        <dbReference type="SAM" id="MobiDB-lite"/>
    </source>
</evidence>
<organism evidence="2 3">
    <name type="scientific">Lacimicrobium alkaliphilum</name>
    <dbReference type="NCBI Taxonomy" id="1526571"/>
    <lineage>
        <taxon>Bacteria</taxon>
        <taxon>Pseudomonadati</taxon>
        <taxon>Pseudomonadota</taxon>
        <taxon>Gammaproteobacteria</taxon>
        <taxon>Alteromonadales</taxon>
        <taxon>Alteromonadaceae</taxon>
        <taxon>Lacimicrobium</taxon>
    </lineage>
</organism>
<protein>
    <recommendedName>
        <fullName evidence="4">Heparinase II N-terminal domain-containing protein</fullName>
    </recommendedName>
</protein>
<dbReference type="KEGG" id="lal:AT746_03390"/>
<dbReference type="Gene3D" id="1.50.10.100">
    <property type="entry name" value="Chondroitin AC/alginate lyase"/>
    <property type="match status" value="1"/>
</dbReference>
<name>A0A0U3AH72_9ALTE</name>
<keyword evidence="3" id="KW-1185">Reference proteome</keyword>
<feature type="region of interest" description="Disordered" evidence="1">
    <location>
        <begin position="290"/>
        <end position="330"/>
    </location>
</feature>
<evidence type="ECO:0000313" key="2">
    <source>
        <dbReference type="EMBL" id="ALS97410.1"/>
    </source>
</evidence>